<dbReference type="EMBL" id="GEDG01034012">
    <property type="protein sequence ID" value="JAP09954.1"/>
    <property type="molecule type" value="Transcribed_RNA"/>
</dbReference>
<reference evidence="2" key="1">
    <citation type="submission" date="2015-12" db="EMBL/GenBank/DDBJ databases">
        <title>Gene expression during late stages of embryo sac development: a critical building block for successful pollen-pistil interactions.</title>
        <authorList>
            <person name="Liu Y."/>
            <person name="Joly V."/>
            <person name="Sabar M."/>
            <person name="Matton D.P."/>
        </authorList>
    </citation>
    <scope>NUCLEOTIDE SEQUENCE</scope>
</reference>
<feature type="compositionally biased region" description="Basic and acidic residues" evidence="1">
    <location>
        <begin position="51"/>
        <end position="68"/>
    </location>
</feature>
<feature type="non-terminal residue" evidence="2">
    <location>
        <position position="68"/>
    </location>
</feature>
<accession>A0A0V0GNY6</accession>
<evidence type="ECO:0000313" key="2">
    <source>
        <dbReference type="EMBL" id="JAP09954.1"/>
    </source>
</evidence>
<organism evidence="2">
    <name type="scientific">Solanum chacoense</name>
    <name type="common">Chaco potato</name>
    <dbReference type="NCBI Taxonomy" id="4108"/>
    <lineage>
        <taxon>Eukaryota</taxon>
        <taxon>Viridiplantae</taxon>
        <taxon>Streptophyta</taxon>
        <taxon>Embryophyta</taxon>
        <taxon>Tracheophyta</taxon>
        <taxon>Spermatophyta</taxon>
        <taxon>Magnoliopsida</taxon>
        <taxon>eudicotyledons</taxon>
        <taxon>Gunneridae</taxon>
        <taxon>Pentapetalae</taxon>
        <taxon>asterids</taxon>
        <taxon>lamiids</taxon>
        <taxon>Solanales</taxon>
        <taxon>Solanaceae</taxon>
        <taxon>Solanoideae</taxon>
        <taxon>Solaneae</taxon>
        <taxon>Solanum</taxon>
    </lineage>
</organism>
<proteinExistence type="predicted"/>
<feature type="compositionally biased region" description="Polar residues" evidence="1">
    <location>
        <begin position="9"/>
        <end position="20"/>
    </location>
</feature>
<feature type="region of interest" description="Disordered" evidence="1">
    <location>
        <begin position="1"/>
        <end position="68"/>
    </location>
</feature>
<sequence length="68" mass="7378">MGVSKDDVSQSNQEDSSLSNVPEKDTVNVHQKKGPESEGDASESSRVSVVPKKEPYIRSCKSDSPVKE</sequence>
<protein>
    <submittedName>
        <fullName evidence="2">Putative ovule protein</fullName>
    </submittedName>
</protein>
<evidence type="ECO:0000256" key="1">
    <source>
        <dbReference type="SAM" id="MobiDB-lite"/>
    </source>
</evidence>
<dbReference type="AlphaFoldDB" id="A0A0V0GNY6"/>
<name>A0A0V0GNY6_SOLCH</name>